<dbReference type="PROSITE" id="PS51201">
    <property type="entry name" value="RCK_N"/>
    <property type="match status" value="1"/>
</dbReference>
<feature type="transmembrane region" description="Helical" evidence="7">
    <location>
        <begin position="198"/>
        <end position="218"/>
    </location>
</feature>
<evidence type="ECO:0000256" key="3">
    <source>
        <dbReference type="ARBA" id="ARBA00022448"/>
    </source>
</evidence>
<feature type="transmembrane region" description="Helical" evidence="7">
    <location>
        <begin position="169"/>
        <end position="186"/>
    </location>
</feature>
<reference evidence="9 10" key="1">
    <citation type="submission" date="2015-12" db="EMBL/GenBank/DDBJ databases">
        <authorList>
            <person name="Shamseldin A."/>
            <person name="Moawad H."/>
            <person name="Abd El-Rahim W.M."/>
            <person name="Sadowsky M.J."/>
        </authorList>
    </citation>
    <scope>NUCLEOTIDE SEQUENCE [LARGE SCALE GENOMIC DNA]</scope>
    <source>
        <strain evidence="9 10">S43</strain>
    </source>
</reference>
<evidence type="ECO:0000259" key="8">
    <source>
        <dbReference type="PROSITE" id="PS51201"/>
    </source>
</evidence>
<comment type="subcellular location">
    <subcellularLocation>
        <location evidence="1">Membrane</location>
        <topology evidence="1">Multi-pass membrane protein</topology>
    </subcellularLocation>
</comment>
<feature type="transmembrane region" description="Helical" evidence="7">
    <location>
        <begin position="50"/>
        <end position="68"/>
    </location>
</feature>
<comment type="similarity">
    <text evidence="2">Belongs to the monovalent cation:proton antiporter 2 (CPA2) transporter (TC 2.A.37) family.</text>
</comment>
<evidence type="ECO:0000256" key="2">
    <source>
        <dbReference type="ARBA" id="ARBA00005551"/>
    </source>
</evidence>
<keyword evidence="3" id="KW-0813">Transport</keyword>
<feature type="transmembrane region" description="Helical" evidence="7">
    <location>
        <begin position="334"/>
        <end position="352"/>
    </location>
</feature>
<evidence type="ECO:0000313" key="10">
    <source>
        <dbReference type="Proteomes" id="UP000234632"/>
    </source>
</evidence>
<organism evidence="9 10">
    <name type="scientific">Kocuria flava</name>
    <dbReference type="NCBI Taxonomy" id="446860"/>
    <lineage>
        <taxon>Bacteria</taxon>
        <taxon>Bacillati</taxon>
        <taxon>Actinomycetota</taxon>
        <taxon>Actinomycetes</taxon>
        <taxon>Micrococcales</taxon>
        <taxon>Micrococcaceae</taxon>
        <taxon>Kocuria</taxon>
    </lineage>
</organism>
<feature type="transmembrane region" description="Helical" evidence="7">
    <location>
        <begin position="109"/>
        <end position="129"/>
    </location>
</feature>
<proteinExistence type="inferred from homology"/>
<dbReference type="EMBL" id="LOMZ01000001">
    <property type="protein sequence ID" value="PLC12386.1"/>
    <property type="molecule type" value="Genomic_DNA"/>
</dbReference>
<dbReference type="SUPFAM" id="SSF51735">
    <property type="entry name" value="NAD(P)-binding Rossmann-fold domains"/>
    <property type="match status" value="1"/>
</dbReference>
<dbReference type="Gene3D" id="3.40.50.720">
    <property type="entry name" value="NAD(P)-binding Rossmann-like Domain"/>
    <property type="match status" value="1"/>
</dbReference>
<evidence type="ECO:0000313" key="9">
    <source>
        <dbReference type="EMBL" id="PLC12386.1"/>
    </source>
</evidence>
<evidence type="ECO:0000256" key="1">
    <source>
        <dbReference type="ARBA" id="ARBA00004141"/>
    </source>
</evidence>
<feature type="transmembrane region" description="Helical" evidence="7">
    <location>
        <begin position="80"/>
        <end position="103"/>
    </location>
</feature>
<dbReference type="InterPro" id="IPR038770">
    <property type="entry name" value="Na+/solute_symporter_sf"/>
</dbReference>
<evidence type="ECO:0000256" key="6">
    <source>
        <dbReference type="ARBA" id="ARBA00023136"/>
    </source>
</evidence>
<sequence>MSTVALYLVVVFAAGALAAAVRLPPLIGFLAAGFVLNAMGTPEMPGLDRAADVGVTLMLFGIGLKLDVRSLLRKEVWGTAGIHMVLSSALAAGFLGLLTLVHLELPGETARALLLAGFALSFSSTVLVFKVLEERSETTSLYGRVAIGILVIQDVAAVAFITATSGHPPSPWAFALLLLLPGAWLFRRVWERLGHGELQALFGIVMALVPGYIAFTAVGLKGDLGALLVGVLLASHPNASELSRRLFTVKDLLLVAFFVSIGFHGMPTTEMVLMGAALLALLPVQALLFVWLLWAFGLRRRTSLRAGLALANYSEFALIVGAIGVSTGMLVEDWLVMLSVAVALSFVVSTLVNRRGSALTGRLVRWLPEHPDHRLHPEDRPIDIGHAEVLVLGMGRVGQAAYREFAGEHGYTVVGIENSTDRVERLCAAGLDVQEADATDQEFWERVIATGHVRIAVLAMPFHGSNLVALEQLTAGGFSGAVAAVAQYDDEVQELRARGVRTVFNLYSGAGIALASETLESLGDRDAEN</sequence>
<evidence type="ECO:0000256" key="4">
    <source>
        <dbReference type="ARBA" id="ARBA00022692"/>
    </source>
</evidence>
<dbReference type="InterPro" id="IPR003148">
    <property type="entry name" value="RCK_N"/>
</dbReference>
<dbReference type="Pfam" id="PF00999">
    <property type="entry name" value="Na_H_Exchanger"/>
    <property type="match status" value="1"/>
</dbReference>
<keyword evidence="4 7" id="KW-0812">Transmembrane</keyword>
<dbReference type="Proteomes" id="UP000234632">
    <property type="component" value="Unassembled WGS sequence"/>
</dbReference>
<evidence type="ECO:0000256" key="7">
    <source>
        <dbReference type="SAM" id="Phobius"/>
    </source>
</evidence>
<keyword evidence="5 7" id="KW-1133">Transmembrane helix</keyword>
<feature type="transmembrane region" description="Helical" evidence="7">
    <location>
        <begin position="308"/>
        <end position="328"/>
    </location>
</feature>
<dbReference type="PANTHER" id="PTHR42751:SF1">
    <property type="entry name" value="CATION_PROTON ANTIPORTER YBAL-RELATED"/>
    <property type="match status" value="1"/>
</dbReference>
<dbReference type="GO" id="GO:0006813">
    <property type="term" value="P:potassium ion transport"/>
    <property type="evidence" value="ECO:0007669"/>
    <property type="project" value="InterPro"/>
</dbReference>
<dbReference type="GO" id="GO:0015297">
    <property type="term" value="F:antiporter activity"/>
    <property type="evidence" value="ECO:0007669"/>
    <property type="project" value="InterPro"/>
</dbReference>
<accession>A0A2N4T2I0</accession>
<dbReference type="GO" id="GO:0016020">
    <property type="term" value="C:membrane"/>
    <property type="evidence" value="ECO:0007669"/>
    <property type="project" value="UniProtKB-SubCell"/>
</dbReference>
<dbReference type="PANTHER" id="PTHR42751">
    <property type="entry name" value="SODIUM/HYDROGEN EXCHANGER FAMILY/TRKA DOMAIN PROTEIN"/>
    <property type="match status" value="1"/>
</dbReference>
<dbReference type="GO" id="GO:1902600">
    <property type="term" value="P:proton transmembrane transport"/>
    <property type="evidence" value="ECO:0007669"/>
    <property type="project" value="InterPro"/>
</dbReference>
<keyword evidence="6 7" id="KW-0472">Membrane</keyword>
<dbReference type="InterPro" id="IPR006153">
    <property type="entry name" value="Cation/H_exchanger_TM"/>
</dbReference>
<feature type="transmembrane region" description="Helical" evidence="7">
    <location>
        <begin position="272"/>
        <end position="296"/>
    </location>
</feature>
<dbReference type="AlphaFoldDB" id="A0A2N4T2I0"/>
<gene>
    <name evidence="9" type="ORF">AUQ48_09210</name>
</gene>
<comment type="caution">
    <text evidence="9">The sequence shown here is derived from an EMBL/GenBank/DDBJ whole genome shotgun (WGS) entry which is preliminary data.</text>
</comment>
<protein>
    <submittedName>
        <fullName evidence="9">Potassium transporter Kef</fullName>
    </submittedName>
</protein>
<dbReference type="Gene3D" id="1.20.1530.20">
    <property type="match status" value="1"/>
</dbReference>
<feature type="transmembrane region" description="Helical" evidence="7">
    <location>
        <begin position="141"/>
        <end position="163"/>
    </location>
</feature>
<name>A0A2N4T2I0_9MICC</name>
<evidence type="ECO:0000256" key="5">
    <source>
        <dbReference type="ARBA" id="ARBA00022989"/>
    </source>
</evidence>
<feature type="domain" description="RCK N-terminal" evidence="8">
    <location>
        <begin position="386"/>
        <end position="504"/>
    </location>
</feature>
<dbReference type="InterPro" id="IPR036291">
    <property type="entry name" value="NAD(P)-bd_dom_sf"/>
</dbReference>
<dbReference type="Pfam" id="PF02254">
    <property type="entry name" value="TrkA_N"/>
    <property type="match status" value="1"/>
</dbReference>
<dbReference type="RefSeq" id="WP_101851983.1">
    <property type="nucleotide sequence ID" value="NZ_LOMZ01000001.1"/>
</dbReference>